<dbReference type="EMBL" id="JACHIA010000013">
    <property type="protein sequence ID" value="MBB6072176.1"/>
    <property type="molecule type" value="Genomic_DNA"/>
</dbReference>
<evidence type="ECO:0000313" key="3">
    <source>
        <dbReference type="Proteomes" id="UP000582837"/>
    </source>
</evidence>
<protein>
    <recommendedName>
        <fullName evidence="4">Exo-alpha-sialidase</fullName>
    </recommendedName>
</protein>
<keyword evidence="1" id="KW-0732">Signal</keyword>
<proteinExistence type="predicted"/>
<name>A0A841H2M2_9BACT</name>
<dbReference type="AlphaFoldDB" id="A0A841H2M2"/>
<keyword evidence="3" id="KW-1185">Reference proteome</keyword>
<sequence>MHPTDLSRRAAIAAAALALLAACAETGGDKTTAAAAPAPVRMLPSPAAPGSGEPSLAVGEDGRVHLSWLEPGEGGMHRLRMSTLQGDRWSAPHTVAKSTDMMVNWADFPTLSAMPGGRMAAHWLQKRPGKGFAYDIRVAVSPDGGVTWSKGVVPHRDGVAAEHGFVSLWPEAADSAGMVWLDGRKYAGSGAKETMLMAAFIRPDGTVSPERPVDERICDCCQTGMAMTARGPLVVYRDRSPDEVRDIYVTRRVNGVWTPGVPVARDGWKIDACPVNGPRADAQGDRVVVAWFTGANDARQVKLALSTDAGATFGAPVRIDGGNPEGHVDVKMIDGGAAVVSWMERAASGGGGELRVRRVEADGRMGAPHAVETSATLRSSGFPRMARDSGGVVLAWTASGKPSAVHVARLTVPRD</sequence>
<evidence type="ECO:0000313" key="2">
    <source>
        <dbReference type="EMBL" id="MBB6072176.1"/>
    </source>
</evidence>
<evidence type="ECO:0000256" key="1">
    <source>
        <dbReference type="SAM" id="SignalP"/>
    </source>
</evidence>
<organism evidence="2 3">
    <name type="scientific">Longimicrobium terrae</name>
    <dbReference type="NCBI Taxonomy" id="1639882"/>
    <lineage>
        <taxon>Bacteria</taxon>
        <taxon>Pseudomonadati</taxon>
        <taxon>Gemmatimonadota</taxon>
        <taxon>Longimicrobiia</taxon>
        <taxon>Longimicrobiales</taxon>
        <taxon>Longimicrobiaceae</taxon>
        <taxon>Longimicrobium</taxon>
    </lineage>
</organism>
<accession>A0A841H2M2</accession>
<dbReference type="RefSeq" id="WP_170032220.1">
    <property type="nucleotide sequence ID" value="NZ_JABDTL010000001.1"/>
</dbReference>
<reference evidence="2 3" key="1">
    <citation type="submission" date="2020-08" db="EMBL/GenBank/DDBJ databases">
        <title>Genomic Encyclopedia of Type Strains, Phase IV (KMG-IV): sequencing the most valuable type-strain genomes for metagenomic binning, comparative biology and taxonomic classification.</title>
        <authorList>
            <person name="Goeker M."/>
        </authorList>
    </citation>
    <scope>NUCLEOTIDE SEQUENCE [LARGE SCALE GENOMIC DNA]</scope>
    <source>
        <strain evidence="2 3">DSM 29007</strain>
    </source>
</reference>
<dbReference type="SUPFAM" id="SSF50939">
    <property type="entry name" value="Sialidases"/>
    <property type="match status" value="1"/>
</dbReference>
<dbReference type="InterPro" id="IPR006311">
    <property type="entry name" value="TAT_signal"/>
</dbReference>
<gene>
    <name evidence="2" type="ORF">HNQ61_003838</name>
</gene>
<feature type="signal peptide" evidence="1">
    <location>
        <begin position="1"/>
        <end position="24"/>
    </location>
</feature>
<comment type="caution">
    <text evidence="2">The sequence shown here is derived from an EMBL/GenBank/DDBJ whole genome shotgun (WGS) entry which is preliminary data.</text>
</comment>
<dbReference type="CDD" id="cd15482">
    <property type="entry name" value="Sialidase_non-viral"/>
    <property type="match status" value="1"/>
</dbReference>
<dbReference type="PROSITE" id="PS51318">
    <property type="entry name" value="TAT"/>
    <property type="match status" value="1"/>
</dbReference>
<evidence type="ECO:0008006" key="4">
    <source>
        <dbReference type="Google" id="ProtNLM"/>
    </source>
</evidence>
<dbReference type="Proteomes" id="UP000582837">
    <property type="component" value="Unassembled WGS sequence"/>
</dbReference>
<feature type="chain" id="PRO_5032616689" description="Exo-alpha-sialidase" evidence="1">
    <location>
        <begin position="25"/>
        <end position="415"/>
    </location>
</feature>
<dbReference type="Gene3D" id="2.120.10.10">
    <property type="match status" value="1"/>
</dbReference>
<dbReference type="InterPro" id="IPR036278">
    <property type="entry name" value="Sialidase_sf"/>
</dbReference>